<name>A0A1I3VBQ5_9RHOB</name>
<organism evidence="1 2">
    <name type="scientific">Celeribacter halophilus</name>
    <dbReference type="NCBI Taxonomy" id="576117"/>
    <lineage>
        <taxon>Bacteria</taxon>
        <taxon>Pseudomonadati</taxon>
        <taxon>Pseudomonadota</taxon>
        <taxon>Alphaproteobacteria</taxon>
        <taxon>Rhodobacterales</taxon>
        <taxon>Roseobacteraceae</taxon>
        <taxon>Celeribacter</taxon>
    </lineage>
</organism>
<accession>A0A1I3VBQ5</accession>
<keyword evidence="2" id="KW-1185">Reference proteome</keyword>
<proteinExistence type="predicted"/>
<evidence type="ECO:0000313" key="2">
    <source>
        <dbReference type="Proteomes" id="UP000183299"/>
    </source>
</evidence>
<dbReference type="AlphaFoldDB" id="A0A1I3VBQ5"/>
<evidence type="ECO:0000313" key="1">
    <source>
        <dbReference type="EMBL" id="SFJ92788.1"/>
    </source>
</evidence>
<protein>
    <submittedName>
        <fullName evidence="1">Uncharacterized protein</fullName>
    </submittedName>
</protein>
<sequence>MMDLLAGLSREQRRQVVGEAVRLLNLVSTTKGVREAEAARRELLPERGPEVKKQRLYICKNPLAAMLMTRPDTSRPRVTDLDILRGWALVGALRFCKTYKQTDTYSRVDQGLRAVRHLVGKSYSFDLMLELPPFGPDLESLIAALRALEKTLHVRGADEYARVVELSRLITNAVYPQGPVYRKDAQRGPYDDRTPDLVIEDDGAREVVFEHVGEDAEAPSEELIEDRELLYYRFPDLVAPERRDVYLAEQQLNLFEEEQAELGWTGDFASLSNLETCAIWRAAWAEKDTDIGAVWALAYLLFGREVSGLGRRPRIGESWWNNGGIAFVPDVAHQTEKTAPDTVFTLQPPKDLAALFEQLPDRHSAHEDVRAWLKKQNLERPVGPSHLIRALRDAMPNKDRAIVGLLTGRKVGDVVQMHYTKVKTKRLASAWREALKDRFETDIAVEVTSPASVVGTLKSPSRQQVRRYFRGLVDDARTAGPDQDDVQTFAGLTNLFGAVLNFLTARRPNGAAFEPFARIVGDHRPRILLTGKGGRLVNDDRWVPLCPTAHAVILHWREICADMSHRLFMLPHVRDSLSAIAEGQGVPFLKWSTLMEEPTPLSAPELWRRAGTPAKRGPAKATNWARHYVRSALVELDVPGPLIDGFMGHGGHMFDPLTPTSASSIADQDRLRHALEQIWCDLEVELPGLGR</sequence>
<dbReference type="EMBL" id="FORY01000014">
    <property type="protein sequence ID" value="SFJ92788.1"/>
    <property type="molecule type" value="Genomic_DNA"/>
</dbReference>
<gene>
    <name evidence="1" type="ORF">SAMN04488138_11474</name>
</gene>
<reference evidence="1 2" key="1">
    <citation type="submission" date="2016-10" db="EMBL/GenBank/DDBJ databases">
        <authorList>
            <person name="de Groot N.N."/>
        </authorList>
    </citation>
    <scope>NUCLEOTIDE SEQUENCE [LARGE SCALE GENOMIC DNA]</scope>
    <source>
        <strain evidence="1 2">CGMCC 1.8891</strain>
    </source>
</reference>
<dbReference type="Proteomes" id="UP000183299">
    <property type="component" value="Unassembled WGS sequence"/>
</dbReference>